<accession>A0A6G1D3I9</accession>
<dbReference type="GO" id="GO:0004497">
    <property type="term" value="F:monooxygenase activity"/>
    <property type="evidence" value="ECO:0007669"/>
    <property type="project" value="UniProtKB-KW"/>
</dbReference>
<evidence type="ECO:0000313" key="12">
    <source>
        <dbReference type="Proteomes" id="UP000479710"/>
    </source>
</evidence>
<dbReference type="InterPro" id="IPR001128">
    <property type="entry name" value="Cyt_P450"/>
</dbReference>
<evidence type="ECO:0000256" key="8">
    <source>
        <dbReference type="ARBA" id="ARBA00023004"/>
    </source>
</evidence>
<evidence type="ECO:0000256" key="2">
    <source>
        <dbReference type="ARBA" id="ARBA00010617"/>
    </source>
</evidence>
<dbReference type="SUPFAM" id="SSF48264">
    <property type="entry name" value="Cytochrome P450"/>
    <property type="match status" value="1"/>
</dbReference>
<sequence length="110" mass="12953">MKRLRAESAGLVLDVSSHDFVPIVQPHFHKWIHLYGRMFLYWMGAWPAMCLADVNMVRQVLFDWTGMYPKIIMNPHFTRLLGKGLVLTDGDEWKRHHKVVHPAFDMDNHV</sequence>
<evidence type="ECO:0000256" key="4">
    <source>
        <dbReference type="ARBA" id="ARBA00022692"/>
    </source>
</evidence>
<keyword evidence="4" id="KW-0812">Transmembrane</keyword>
<organism evidence="11 12">
    <name type="scientific">Oryza meyeriana var. granulata</name>
    <dbReference type="NCBI Taxonomy" id="110450"/>
    <lineage>
        <taxon>Eukaryota</taxon>
        <taxon>Viridiplantae</taxon>
        <taxon>Streptophyta</taxon>
        <taxon>Embryophyta</taxon>
        <taxon>Tracheophyta</taxon>
        <taxon>Spermatophyta</taxon>
        <taxon>Magnoliopsida</taxon>
        <taxon>Liliopsida</taxon>
        <taxon>Poales</taxon>
        <taxon>Poaceae</taxon>
        <taxon>BOP clade</taxon>
        <taxon>Oryzoideae</taxon>
        <taxon>Oryzeae</taxon>
        <taxon>Oryzinae</taxon>
        <taxon>Oryza</taxon>
        <taxon>Oryza meyeriana</taxon>
    </lineage>
</organism>
<gene>
    <name evidence="11" type="ORF">E2562_013301</name>
</gene>
<dbReference type="AlphaFoldDB" id="A0A6G1D3I9"/>
<dbReference type="PANTHER" id="PTHR24282">
    <property type="entry name" value="CYTOCHROME P450 FAMILY MEMBER"/>
    <property type="match status" value="1"/>
</dbReference>
<dbReference type="Pfam" id="PF00067">
    <property type="entry name" value="p450"/>
    <property type="match status" value="1"/>
</dbReference>
<dbReference type="PANTHER" id="PTHR24282:SF52">
    <property type="entry name" value="OS07G0635300 PROTEIN"/>
    <property type="match status" value="1"/>
</dbReference>
<dbReference type="EMBL" id="SPHZ02000007">
    <property type="protein sequence ID" value="KAF0906917.1"/>
    <property type="molecule type" value="Genomic_DNA"/>
</dbReference>
<keyword evidence="9" id="KW-0503">Monooxygenase</keyword>
<keyword evidence="8" id="KW-0408">Iron</keyword>
<dbReference type="GO" id="GO:0005506">
    <property type="term" value="F:iron ion binding"/>
    <property type="evidence" value="ECO:0007669"/>
    <property type="project" value="InterPro"/>
</dbReference>
<evidence type="ECO:0000313" key="11">
    <source>
        <dbReference type="EMBL" id="KAF0906917.1"/>
    </source>
</evidence>
<dbReference type="GO" id="GO:0016705">
    <property type="term" value="F:oxidoreductase activity, acting on paired donors, with incorporation or reduction of molecular oxygen"/>
    <property type="evidence" value="ECO:0007669"/>
    <property type="project" value="InterPro"/>
</dbReference>
<evidence type="ECO:0000256" key="10">
    <source>
        <dbReference type="ARBA" id="ARBA00023136"/>
    </source>
</evidence>
<keyword evidence="12" id="KW-1185">Reference proteome</keyword>
<evidence type="ECO:0000256" key="9">
    <source>
        <dbReference type="ARBA" id="ARBA00023033"/>
    </source>
</evidence>
<dbReference type="InterPro" id="IPR050665">
    <property type="entry name" value="Cytochrome_P450_Monooxygen"/>
</dbReference>
<keyword evidence="6" id="KW-1133">Transmembrane helix</keyword>
<dbReference type="Proteomes" id="UP000479710">
    <property type="component" value="Unassembled WGS sequence"/>
</dbReference>
<keyword evidence="5" id="KW-0479">Metal-binding</keyword>
<evidence type="ECO:0000256" key="3">
    <source>
        <dbReference type="ARBA" id="ARBA00022617"/>
    </source>
</evidence>
<evidence type="ECO:0000256" key="1">
    <source>
        <dbReference type="ARBA" id="ARBA00004370"/>
    </source>
</evidence>
<protein>
    <recommendedName>
        <fullName evidence="13">Cytochrome P450</fullName>
    </recommendedName>
</protein>
<dbReference type="OrthoDB" id="693395at2759"/>
<dbReference type="Gene3D" id="1.10.630.10">
    <property type="entry name" value="Cytochrome P450"/>
    <property type="match status" value="1"/>
</dbReference>
<keyword evidence="7" id="KW-0560">Oxidoreductase</keyword>
<dbReference type="GO" id="GO:0006629">
    <property type="term" value="P:lipid metabolic process"/>
    <property type="evidence" value="ECO:0007669"/>
    <property type="project" value="UniProtKB-ARBA"/>
</dbReference>
<dbReference type="GO" id="GO:0020037">
    <property type="term" value="F:heme binding"/>
    <property type="evidence" value="ECO:0007669"/>
    <property type="project" value="InterPro"/>
</dbReference>
<comment type="subcellular location">
    <subcellularLocation>
        <location evidence="1">Membrane</location>
    </subcellularLocation>
</comment>
<evidence type="ECO:0000256" key="5">
    <source>
        <dbReference type="ARBA" id="ARBA00022723"/>
    </source>
</evidence>
<name>A0A6G1D3I9_9ORYZ</name>
<evidence type="ECO:0000256" key="6">
    <source>
        <dbReference type="ARBA" id="ARBA00022989"/>
    </source>
</evidence>
<proteinExistence type="inferred from homology"/>
<evidence type="ECO:0000256" key="7">
    <source>
        <dbReference type="ARBA" id="ARBA00023002"/>
    </source>
</evidence>
<keyword evidence="3" id="KW-0349">Heme</keyword>
<keyword evidence="10" id="KW-0472">Membrane</keyword>
<evidence type="ECO:0008006" key="13">
    <source>
        <dbReference type="Google" id="ProtNLM"/>
    </source>
</evidence>
<dbReference type="InterPro" id="IPR036396">
    <property type="entry name" value="Cyt_P450_sf"/>
</dbReference>
<comment type="similarity">
    <text evidence="2">Belongs to the cytochrome P450 family.</text>
</comment>
<reference evidence="11 12" key="1">
    <citation type="submission" date="2019-11" db="EMBL/GenBank/DDBJ databases">
        <title>Whole genome sequence of Oryza granulata.</title>
        <authorList>
            <person name="Li W."/>
        </authorList>
    </citation>
    <scope>NUCLEOTIDE SEQUENCE [LARGE SCALE GENOMIC DNA]</scope>
    <source>
        <strain evidence="12">cv. Menghai</strain>
        <tissue evidence="11">Leaf</tissue>
    </source>
</reference>
<comment type="caution">
    <text evidence="11">The sequence shown here is derived from an EMBL/GenBank/DDBJ whole genome shotgun (WGS) entry which is preliminary data.</text>
</comment>
<dbReference type="GO" id="GO:0016020">
    <property type="term" value="C:membrane"/>
    <property type="evidence" value="ECO:0007669"/>
    <property type="project" value="UniProtKB-SubCell"/>
</dbReference>